<reference evidence="2" key="2">
    <citation type="journal article" date="2019" name="IMA Fungus">
        <title>Genome sequencing and comparison of five Tilletia species to identify candidate genes for the detection of regulated species infecting wheat.</title>
        <authorList>
            <person name="Nguyen H.D.T."/>
            <person name="Sultana T."/>
            <person name="Kesanakurti P."/>
            <person name="Hambleton S."/>
        </authorList>
    </citation>
    <scope>NUCLEOTIDE SEQUENCE</scope>
    <source>
        <strain evidence="2">DAOMC 236416</strain>
    </source>
</reference>
<proteinExistence type="predicted"/>
<feature type="compositionally biased region" description="Basic and acidic residues" evidence="1">
    <location>
        <begin position="238"/>
        <end position="254"/>
    </location>
</feature>
<protein>
    <submittedName>
        <fullName evidence="2">Uncharacterized protein</fullName>
    </submittedName>
</protein>
<feature type="region of interest" description="Disordered" evidence="1">
    <location>
        <begin position="225"/>
        <end position="346"/>
    </location>
</feature>
<dbReference type="EMBL" id="LWDF02000733">
    <property type="protein sequence ID" value="KAE8243902.1"/>
    <property type="molecule type" value="Genomic_DNA"/>
</dbReference>
<dbReference type="AlphaFoldDB" id="A0A8T8SMM1"/>
<dbReference type="Proteomes" id="UP000077521">
    <property type="component" value="Unassembled WGS sequence"/>
</dbReference>
<evidence type="ECO:0000313" key="3">
    <source>
        <dbReference type="Proteomes" id="UP000077521"/>
    </source>
</evidence>
<organism evidence="2 3">
    <name type="scientific">Tilletia indica</name>
    <dbReference type="NCBI Taxonomy" id="43049"/>
    <lineage>
        <taxon>Eukaryota</taxon>
        <taxon>Fungi</taxon>
        <taxon>Dikarya</taxon>
        <taxon>Basidiomycota</taxon>
        <taxon>Ustilaginomycotina</taxon>
        <taxon>Exobasidiomycetes</taxon>
        <taxon>Tilletiales</taxon>
        <taxon>Tilletiaceae</taxon>
        <taxon>Tilletia</taxon>
    </lineage>
</organism>
<comment type="caution">
    <text evidence="2">The sequence shown here is derived from an EMBL/GenBank/DDBJ whole genome shotgun (WGS) entry which is preliminary data.</text>
</comment>
<feature type="region of interest" description="Disordered" evidence="1">
    <location>
        <begin position="134"/>
        <end position="207"/>
    </location>
</feature>
<name>A0A8T8SMM1_9BASI</name>
<sequence>MLMLKNFSRREVLIKKNHLPSFLPTAICFLPSKQKDEQMTTAWTRFKPFIPSFALVTVYTSVTYNYAVQSRLRLEAQRLHTLRINALSELRNAVLVSYYHHHHSERRDGEEEVVDEEELEEAVRGLLRLGVDPSPAGFYTPSTNNNPSSSSSTVETRGTTSKPRTEWSDVFFGGPNSYRAQQQREREERGGIGSHDGVEGSPAAGESTTEILRRAMKSAFADFQVLGSKGGGSGGDDSSGRSKSEEEEAVERWFEQAMENDEQTAPPSQQSTDSPPPIQRVQADLLPPPSEVRQTKPQPPDNLQPKRRPRAGRLEDLGEGQGQSDDRPLRRSRPVSATTSGKPLLI</sequence>
<feature type="compositionally biased region" description="Low complexity" evidence="1">
    <location>
        <begin position="140"/>
        <end position="153"/>
    </location>
</feature>
<feature type="compositionally biased region" description="Polar residues" evidence="1">
    <location>
        <begin position="335"/>
        <end position="346"/>
    </location>
</feature>
<keyword evidence="3" id="KW-1185">Reference proteome</keyword>
<accession>A0A8T8SMM1</accession>
<evidence type="ECO:0000313" key="2">
    <source>
        <dbReference type="EMBL" id="KAE8243902.1"/>
    </source>
</evidence>
<evidence type="ECO:0000256" key="1">
    <source>
        <dbReference type="SAM" id="MobiDB-lite"/>
    </source>
</evidence>
<reference evidence="2" key="1">
    <citation type="submission" date="2016-04" db="EMBL/GenBank/DDBJ databases">
        <authorList>
            <person name="Nguyen H.D."/>
            <person name="Samba Siva P."/>
            <person name="Cullis J."/>
            <person name="Levesque C.A."/>
            <person name="Hambleton S."/>
        </authorList>
    </citation>
    <scope>NUCLEOTIDE SEQUENCE</scope>
    <source>
        <strain evidence="2">DAOMC 236416</strain>
    </source>
</reference>
<feature type="compositionally biased region" description="Gly residues" evidence="1">
    <location>
        <begin position="228"/>
        <end position="237"/>
    </location>
</feature>
<gene>
    <name evidence="2" type="ORF">A4X13_0g6901</name>
</gene>